<organism evidence="2 3">
    <name type="scientific">Oryza sativa subsp. japonica</name>
    <name type="common">Rice</name>
    <dbReference type="NCBI Taxonomy" id="39947"/>
    <lineage>
        <taxon>Eukaryota</taxon>
        <taxon>Viridiplantae</taxon>
        <taxon>Streptophyta</taxon>
        <taxon>Embryophyta</taxon>
        <taxon>Tracheophyta</taxon>
        <taxon>Spermatophyta</taxon>
        <taxon>Magnoliopsida</taxon>
        <taxon>Liliopsida</taxon>
        <taxon>Poales</taxon>
        <taxon>Poaceae</taxon>
        <taxon>BOP clade</taxon>
        <taxon>Oryzoideae</taxon>
        <taxon>Oryzeae</taxon>
        <taxon>Oryzinae</taxon>
        <taxon>Oryza</taxon>
        <taxon>Oryza sativa</taxon>
    </lineage>
</organism>
<dbReference type="AlphaFoldDB" id="A0A0P0VG36"/>
<keyword evidence="3" id="KW-1185">Reference proteome</keyword>
<reference evidence="3" key="1">
    <citation type="journal article" date="2005" name="Nature">
        <title>The map-based sequence of the rice genome.</title>
        <authorList>
            <consortium name="International rice genome sequencing project (IRGSP)"/>
            <person name="Matsumoto T."/>
            <person name="Wu J."/>
            <person name="Kanamori H."/>
            <person name="Katayose Y."/>
            <person name="Fujisawa M."/>
            <person name="Namiki N."/>
            <person name="Mizuno H."/>
            <person name="Yamamoto K."/>
            <person name="Antonio B.A."/>
            <person name="Baba T."/>
            <person name="Sakata K."/>
            <person name="Nagamura Y."/>
            <person name="Aoki H."/>
            <person name="Arikawa K."/>
            <person name="Arita K."/>
            <person name="Bito T."/>
            <person name="Chiden Y."/>
            <person name="Fujitsuka N."/>
            <person name="Fukunaka R."/>
            <person name="Hamada M."/>
            <person name="Harada C."/>
            <person name="Hayashi A."/>
            <person name="Hijishita S."/>
            <person name="Honda M."/>
            <person name="Hosokawa S."/>
            <person name="Ichikawa Y."/>
            <person name="Idonuma A."/>
            <person name="Iijima M."/>
            <person name="Ikeda M."/>
            <person name="Ikeno M."/>
            <person name="Ito K."/>
            <person name="Ito S."/>
            <person name="Ito T."/>
            <person name="Ito Y."/>
            <person name="Ito Y."/>
            <person name="Iwabuchi A."/>
            <person name="Kamiya K."/>
            <person name="Karasawa W."/>
            <person name="Kurita K."/>
            <person name="Katagiri S."/>
            <person name="Kikuta A."/>
            <person name="Kobayashi H."/>
            <person name="Kobayashi N."/>
            <person name="Machita K."/>
            <person name="Maehara T."/>
            <person name="Masukawa M."/>
            <person name="Mizubayashi T."/>
            <person name="Mukai Y."/>
            <person name="Nagasaki H."/>
            <person name="Nagata Y."/>
            <person name="Naito S."/>
            <person name="Nakashima M."/>
            <person name="Nakama Y."/>
            <person name="Nakamichi Y."/>
            <person name="Nakamura M."/>
            <person name="Meguro A."/>
            <person name="Negishi M."/>
            <person name="Ohta I."/>
            <person name="Ohta T."/>
            <person name="Okamoto M."/>
            <person name="Ono N."/>
            <person name="Saji S."/>
            <person name="Sakaguchi M."/>
            <person name="Sakai K."/>
            <person name="Shibata M."/>
            <person name="Shimokawa T."/>
            <person name="Song J."/>
            <person name="Takazaki Y."/>
            <person name="Terasawa K."/>
            <person name="Tsugane M."/>
            <person name="Tsuji K."/>
            <person name="Ueda S."/>
            <person name="Waki K."/>
            <person name="Yamagata H."/>
            <person name="Yamamoto M."/>
            <person name="Yamamoto S."/>
            <person name="Yamane H."/>
            <person name="Yoshiki S."/>
            <person name="Yoshihara R."/>
            <person name="Yukawa K."/>
            <person name="Zhong H."/>
            <person name="Yano M."/>
            <person name="Yuan Q."/>
            <person name="Ouyang S."/>
            <person name="Liu J."/>
            <person name="Jones K.M."/>
            <person name="Gansberger K."/>
            <person name="Moffat K."/>
            <person name="Hill J."/>
            <person name="Bera J."/>
            <person name="Fadrosh D."/>
            <person name="Jin S."/>
            <person name="Johri S."/>
            <person name="Kim M."/>
            <person name="Overton L."/>
            <person name="Reardon M."/>
            <person name="Tsitrin T."/>
            <person name="Vuong H."/>
            <person name="Weaver B."/>
            <person name="Ciecko A."/>
            <person name="Tallon L."/>
            <person name="Jackson J."/>
            <person name="Pai G."/>
            <person name="Aken S.V."/>
            <person name="Utterback T."/>
            <person name="Reidmuller S."/>
            <person name="Feldblyum T."/>
            <person name="Hsiao J."/>
            <person name="Zismann V."/>
            <person name="Iobst S."/>
            <person name="de Vazeille A.R."/>
            <person name="Buell C.R."/>
            <person name="Ying K."/>
            <person name="Li Y."/>
            <person name="Lu T."/>
            <person name="Huang Y."/>
            <person name="Zhao Q."/>
            <person name="Feng Q."/>
            <person name="Zhang L."/>
            <person name="Zhu J."/>
            <person name="Weng Q."/>
            <person name="Mu J."/>
            <person name="Lu Y."/>
            <person name="Fan D."/>
            <person name="Liu Y."/>
            <person name="Guan J."/>
            <person name="Zhang Y."/>
            <person name="Yu S."/>
            <person name="Liu X."/>
            <person name="Zhang Y."/>
            <person name="Hong G."/>
            <person name="Han B."/>
            <person name="Choisne N."/>
            <person name="Demange N."/>
            <person name="Orjeda G."/>
            <person name="Samain S."/>
            <person name="Cattolico L."/>
            <person name="Pelletier E."/>
            <person name="Couloux A."/>
            <person name="Segurens B."/>
            <person name="Wincker P."/>
            <person name="D'Hont A."/>
            <person name="Scarpelli C."/>
            <person name="Weissenbach J."/>
            <person name="Salanoubat M."/>
            <person name="Quetier F."/>
            <person name="Yu Y."/>
            <person name="Kim H.R."/>
            <person name="Rambo T."/>
            <person name="Currie J."/>
            <person name="Collura K."/>
            <person name="Luo M."/>
            <person name="Yang T."/>
            <person name="Ammiraju J.S.S."/>
            <person name="Engler F."/>
            <person name="Soderlund C."/>
            <person name="Wing R.A."/>
            <person name="Palmer L.E."/>
            <person name="de la Bastide M."/>
            <person name="Spiegel L."/>
            <person name="Nascimento L."/>
            <person name="Zutavern T."/>
            <person name="O'Shaughnessy A."/>
            <person name="Dike S."/>
            <person name="Dedhia N."/>
            <person name="Preston R."/>
            <person name="Balija V."/>
            <person name="McCombie W.R."/>
            <person name="Chow T."/>
            <person name="Chen H."/>
            <person name="Chung M."/>
            <person name="Chen C."/>
            <person name="Shaw J."/>
            <person name="Wu H."/>
            <person name="Hsiao K."/>
            <person name="Chao Y."/>
            <person name="Chu M."/>
            <person name="Cheng C."/>
            <person name="Hour A."/>
            <person name="Lee P."/>
            <person name="Lin S."/>
            <person name="Lin Y."/>
            <person name="Liou J."/>
            <person name="Liu S."/>
            <person name="Hsing Y."/>
            <person name="Raghuvanshi S."/>
            <person name="Mohanty A."/>
            <person name="Bharti A.K."/>
            <person name="Gaur A."/>
            <person name="Gupta V."/>
            <person name="Kumar D."/>
            <person name="Ravi V."/>
            <person name="Vij S."/>
            <person name="Kapur A."/>
            <person name="Khurana P."/>
            <person name="Khurana P."/>
            <person name="Khurana J.P."/>
            <person name="Tyagi A.K."/>
            <person name="Gaikwad K."/>
            <person name="Singh A."/>
            <person name="Dalal V."/>
            <person name="Srivastava S."/>
            <person name="Dixit A."/>
            <person name="Pal A.K."/>
            <person name="Ghazi I.A."/>
            <person name="Yadav M."/>
            <person name="Pandit A."/>
            <person name="Bhargava A."/>
            <person name="Sureshbabu K."/>
            <person name="Batra K."/>
            <person name="Sharma T.R."/>
            <person name="Mohapatra T."/>
            <person name="Singh N.K."/>
            <person name="Messing J."/>
            <person name="Nelson A.B."/>
            <person name="Fuks G."/>
            <person name="Kavchok S."/>
            <person name="Keizer G."/>
            <person name="Linton E."/>
            <person name="Llaca V."/>
            <person name="Song R."/>
            <person name="Tanyolac B."/>
            <person name="Young S."/>
            <person name="Ho-Il K."/>
            <person name="Hahn J.H."/>
            <person name="Sangsakoo G."/>
            <person name="Vanavichit A."/>
            <person name="de Mattos Luiz.A.T."/>
            <person name="Zimmer P.D."/>
            <person name="Malone G."/>
            <person name="Dellagostin O."/>
            <person name="de Oliveira A.C."/>
            <person name="Bevan M."/>
            <person name="Bancroft I."/>
            <person name="Minx P."/>
            <person name="Cordum H."/>
            <person name="Wilson R."/>
            <person name="Cheng Z."/>
            <person name="Jin W."/>
            <person name="Jiang J."/>
            <person name="Leong S.A."/>
            <person name="Iwama H."/>
            <person name="Gojobori T."/>
            <person name="Itoh T."/>
            <person name="Niimura Y."/>
            <person name="Fujii Y."/>
            <person name="Habara T."/>
            <person name="Sakai H."/>
            <person name="Sato Y."/>
            <person name="Wilson G."/>
            <person name="Kumar K."/>
            <person name="McCouch S."/>
            <person name="Juretic N."/>
            <person name="Hoen D."/>
            <person name="Wright S."/>
            <person name="Bruskiewich R."/>
            <person name="Bureau T."/>
            <person name="Miyao A."/>
            <person name="Hirochika H."/>
            <person name="Nishikawa T."/>
            <person name="Kadowaki K."/>
            <person name="Sugiura M."/>
            <person name="Burr B."/>
            <person name="Sasaki T."/>
        </authorList>
    </citation>
    <scope>NUCLEOTIDE SEQUENCE [LARGE SCALE GENOMIC DNA]</scope>
    <source>
        <strain evidence="3">cv. Nipponbare</strain>
    </source>
</reference>
<evidence type="ECO:0000313" key="2">
    <source>
        <dbReference type="EMBL" id="BAS77501.1"/>
    </source>
</evidence>
<dbReference type="InParanoid" id="A0A0P0VG36"/>
<dbReference type="PaxDb" id="39947-A0A0P0VG36"/>
<name>A0A0P0VG36_ORYSJ</name>
<dbReference type="Gramene" id="Os02t0199666-00">
    <property type="protein sequence ID" value="Os02t0199666-00"/>
    <property type="gene ID" value="Os02g0199666"/>
</dbReference>
<feature type="region of interest" description="Disordered" evidence="1">
    <location>
        <begin position="56"/>
        <end position="110"/>
    </location>
</feature>
<evidence type="ECO:0000313" key="3">
    <source>
        <dbReference type="Proteomes" id="UP000059680"/>
    </source>
</evidence>
<gene>
    <name evidence="2" type="ordered locus">Os02g0199666</name>
    <name evidence="2" type="ORF">OSNPB_020199666</name>
</gene>
<reference evidence="2 3" key="2">
    <citation type="journal article" date="2013" name="Plant Cell Physiol.">
        <title>Rice Annotation Project Database (RAP-DB): an integrative and interactive database for rice genomics.</title>
        <authorList>
            <person name="Sakai H."/>
            <person name="Lee S.S."/>
            <person name="Tanaka T."/>
            <person name="Numa H."/>
            <person name="Kim J."/>
            <person name="Kawahara Y."/>
            <person name="Wakimoto H."/>
            <person name="Yang C.C."/>
            <person name="Iwamoto M."/>
            <person name="Abe T."/>
            <person name="Yamada Y."/>
            <person name="Muto A."/>
            <person name="Inokuchi H."/>
            <person name="Ikemura T."/>
            <person name="Matsumoto T."/>
            <person name="Sasaki T."/>
            <person name="Itoh T."/>
        </authorList>
    </citation>
    <scope>NUCLEOTIDE SEQUENCE [LARGE SCALE GENOMIC DNA]</scope>
    <source>
        <strain evidence="3">cv. Nipponbare</strain>
    </source>
</reference>
<evidence type="ECO:0000256" key="1">
    <source>
        <dbReference type="SAM" id="MobiDB-lite"/>
    </source>
</evidence>
<protein>
    <submittedName>
        <fullName evidence="2">Os02g0199666 protein</fullName>
    </submittedName>
</protein>
<reference evidence="2 3" key="3">
    <citation type="journal article" date="2013" name="Rice">
        <title>Improvement of the Oryza sativa Nipponbare reference genome using next generation sequence and optical map data.</title>
        <authorList>
            <person name="Kawahara Y."/>
            <person name="de la Bastide M."/>
            <person name="Hamilton J.P."/>
            <person name="Kanamori H."/>
            <person name="McCombie W.R."/>
            <person name="Ouyang S."/>
            <person name="Schwartz D.C."/>
            <person name="Tanaka T."/>
            <person name="Wu J."/>
            <person name="Zhou S."/>
            <person name="Childs K.L."/>
            <person name="Davidson R.M."/>
            <person name="Lin H."/>
            <person name="Quesada-Ocampo L."/>
            <person name="Vaillancourt B."/>
            <person name="Sakai H."/>
            <person name="Lee S.S."/>
            <person name="Kim J."/>
            <person name="Numa H."/>
            <person name="Itoh T."/>
            <person name="Buell C.R."/>
            <person name="Matsumoto T."/>
        </authorList>
    </citation>
    <scope>NUCLEOTIDE SEQUENCE [LARGE SCALE GENOMIC DNA]</scope>
    <source>
        <strain evidence="3">cv. Nipponbare</strain>
    </source>
</reference>
<accession>A0A0P0VG36</accession>
<sequence>DLAVFSLDDGDVLLPVARRGRDLLDGDLHGARVEHQPPVGEAVEPVEAAVRVEPPVPHGVHRAAERRAVPAPHEALRRRERAPPPVARREGERHHLPRATRRPYHGERGL</sequence>
<dbReference type="Proteomes" id="UP000059680">
    <property type="component" value="Chromosome 2"/>
</dbReference>
<proteinExistence type="predicted"/>
<dbReference type="EMBL" id="AP014958">
    <property type="protein sequence ID" value="BAS77501.1"/>
    <property type="molecule type" value="Genomic_DNA"/>
</dbReference>
<feature type="non-terminal residue" evidence="2">
    <location>
        <position position="1"/>
    </location>
</feature>